<reference evidence="7 8" key="1">
    <citation type="submission" date="2019-03" db="EMBL/GenBank/DDBJ databases">
        <title>Genomic Encyclopedia of Type Strains, Phase IV (KMG-IV): sequencing the most valuable type-strain genomes for metagenomic binning, comparative biology and taxonomic classification.</title>
        <authorList>
            <person name="Goeker M."/>
        </authorList>
    </citation>
    <scope>NUCLEOTIDE SEQUENCE [LARGE SCALE GENOMIC DNA]</scope>
    <source>
        <strain evidence="7 8">DSM 28867</strain>
    </source>
</reference>
<dbReference type="EMBL" id="SODD01000023">
    <property type="protein sequence ID" value="TDW16461.1"/>
    <property type="molecule type" value="Genomic_DNA"/>
</dbReference>
<dbReference type="PANTHER" id="PTHR30532">
    <property type="entry name" value="IRON III DICITRATE-BINDING PERIPLASMIC PROTEIN"/>
    <property type="match status" value="1"/>
</dbReference>
<evidence type="ECO:0000313" key="7">
    <source>
        <dbReference type="EMBL" id="TDW16461.1"/>
    </source>
</evidence>
<dbReference type="GO" id="GO:1901678">
    <property type="term" value="P:iron coordination entity transport"/>
    <property type="evidence" value="ECO:0007669"/>
    <property type="project" value="UniProtKB-ARBA"/>
</dbReference>
<evidence type="ECO:0000313" key="8">
    <source>
        <dbReference type="Proteomes" id="UP000294743"/>
    </source>
</evidence>
<feature type="domain" description="Fe/B12 periplasmic-binding" evidence="6">
    <location>
        <begin position="54"/>
        <end position="332"/>
    </location>
</feature>
<dbReference type="RefSeq" id="WP_134169879.1">
    <property type="nucleotide sequence ID" value="NZ_SODD01000023.1"/>
</dbReference>
<dbReference type="PROSITE" id="PS51257">
    <property type="entry name" value="PROKAR_LIPOPROTEIN"/>
    <property type="match status" value="1"/>
</dbReference>
<protein>
    <submittedName>
        <fullName evidence="7">Iron complex transport system substrate-binding protein</fullName>
    </submittedName>
</protein>
<evidence type="ECO:0000256" key="5">
    <source>
        <dbReference type="SAM" id="SignalP"/>
    </source>
</evidence>
<dbReference type="GO" id="GO:0030288">
    <property type="term" value="C:outer membrane-bounded periplasmic space"/>
    <property type="evidence" value="ECO:0007669"/>
    <property type="project" value="TreeGrafter"/>
</dbReference>
<dbReference type="InterPro" id="IPR051313">
    <property type="entry name" value="Bact_iron-sidero_bind"/>
</dbReference>
<gene>
    <name evidence="7" type="ORF">EDD63_12318</name>
</gene>
<dbReference type="InterPro" id="IPR002491">
    <property type="entry name" value="ABC_transptr_periplasmic_BD"/>
</dbReference>
<dbReference type="PANTHER" id="PTHR30532:SF24">
    <property type="entry name" value="FERRIC ENTEROBACTIN-BINDING PERIPLASMIC PROTEIN FEPB"/>
    <property type="match status" value="1"/>
</dbReference>
<sequence length="336" mass="36609">MKKILITVIAMLFVVAGCTNTSSSDKETGSSDGSWPVVIKHAFGETTIEKKPERVVSIQWENQDVALALGVAPVAMSAPAYGLHDDQKMRPWTQEAYDTLGVEPIIFNDGDGLDFEAIADAKPDVILAAYAGFSKEDYELLSQIAPTIAYEKTPWMITWQSQILQDAKGLGLEKEGKALVNDLEKQMASEVEKYPEFEGKSAVFTWFNPEDTSSFFVYGTGETRASYLQDFGLSLPKAVKSITDDSDVFYATVSAEQAEILNDADILVIYGDKDILDVLQKDTLLSKIPAIANGAVVVLDDTTDFATANTTPTALSIPYAMKDYVKLLGKAAAKVK</sequence>
<evidence type="ECO:0000256" key="1">
    <source>
        <dbReference type="ARBA" id="ARBA00004196"/>
    </source>
</evidence>
<dbReference type="Gene3D" id="3.40.50.1980">
    <property type="entry name" value="Nitrogenase molybdenum iron protein domain"/>
    <property type="match status" value="2"/>
</dbReference>
<proteinExistence type="inferred from homology"/>
<dbReference type="PROSITE" id="PS50983">
    <property type="entry name" value="FE_B12_PBP"/>
    <property type="match status" value="1"/>
</dbReference>
<evidence type="ECO:0000256" key="4">
    <source>
        <dbReference type="ARBA" id="ARBA00022729"/>
    </source>
</evidence>
<keyword evidence="8" id="KW-1185">Reference proteome</keyword>
<feature type="signal peptide" evidence="5">
    <location>
        <begin position="1"/>
        <end position="23"/>
    </location>
</feature>
<comment type="caution">
    <text evidence="7">The sequence shown here is derived from an EMBL/GenBank/DDBJ whole genome shotgun (WGS) entry which is preliminary data.</text>
</comment>
<dbReference type="Pfam" id="PF01497">
    <property type="entry name" value="Peripla_BP_2"/>
    <property type="match status" value="1"/>
</dbReference>
<organism evidence="7 8">
    <name type="scientific">Breznakia blatticola</name>
    <dbReference type="NCBI Taxonomy" id="1754012"/>
    <lineage>
        <taxon>Bacteria</taxon>
        <taxon>Bacillati</taxon>
        <taxon>Bacillota</taxon>
        <taxon>Erysipelotrichia</taxon>
        <taxon>Erysipelotrichales</taxon>
        <taxon>Erysipelotrichaceae</taxon>
        <taxon>Breznakia</taxon>
    </lineage>
</organism>
<dbReference type="AlphaFoldDB" id="A0A4R7ZJ47"/>
<evidence type="ECO:0000256" key="3">
    <source>
        <dbReference type="ARBA" id="ARBA00022448"/>
    </source>
</evidence>
<dbReference type="OrthoDB" id="1846031at2"/>
<accession>A0A4R7ZJ47</accession>
<evidence type="ECO:0000256" key="2">
    <source>
        <dbReference type="ARBA" id="ARBA00008814"/>
    </source>
</evidence>
<keyword evidence="3" id="KW-0813">Transport</keyword>
<feature type="chain" id="PRO_5039428825" evidence="5">
    <location>
        <begin position="24"/>
        <end position="336"/>
    </location>
</feature>
<keyword evidence="4 5" id="KW-0732">Signal</keyword>
<dbReference type="Proteomes" id="UP000294743">
    <property type="component" value="Unassembled WGS sequence"/>
</dbReference>
<evidence type="ECO:0000259" key="6">
    <source>
        <dbReference type="PROSITE" id="PS50983"/>
    </source>
</evidence>
<dbReference type="CDD" id="cd01146">
    <property type="entry name" value="FhuD"/>
    <property type="match status" value="1"/>
</dbReference>
<name>A0A4R7ZJ47_9FIRM</name>
<comment type="subcellular location">
    <subcellularLocation>
        <location evidence="1">Cell envelope</location>
    </subcellularLocation>
</comment>
<dbReference type="SUPFAM" id="SSF53807">
    <property type="entry name" value="Helical backbone' metal receptor"/>
    <property type="match status" value="1"/>
</dbReference>
<comment type="similarity">
    <text evidence="2">Belongs to the bacterial solute-binding protein 8 family.</text>
</comment>